<evidence type="ECO:0000256" key="4">
    <source>
        <dbReference type="ARBA" id="ARBA00022723"/>
    </source>
</evidence>
<evidence type="ECO:0000256" key="5">
    <source>
        <dbReference type="ARBA" id="ARBA00022801"/>
    </source>
</evidence>
<comment type="similarity">
    <text evidence="6">Belongs to the peptidase M24A family. Methionine aminopeptidase type 1 subfamily.</text>
</comment>
<reference evidence="9 10" key="1">
    <citation type="submission" date="2019-02" db="EMBL/GenBank/DDBJ databases">
        <title>Deep-cultivation of Planctomycetes and their phenomic and genomic characterization uncovers novel biology.</title>
        <authorList>
            <person name="Wiegand S."/>
            <person name="Jogler M."/>
            <person name="Boedeker C."/>
            <person name="Pinto D."/>
            <person name="Vollmers J."/>
            <person name="Rivas-Marin E."/>
            <person name="Kohn T."/>
            <person name="Peeters S.H."/>
            <person name="Heuer A."/>
            <person name="Rast P."/>
            <person name="Oberbeckmann S."/>
            <person name="Bunk B."/>
            <person name="Jeske O."/>
            <person name="Meyerdierks A."/>
            <person name="Storesund J.E."/>
            <person name="Kallscheuer N."/>
            <person name="Luecker S."/>
            <person name="Lage O.M."/>
            <person name="Pohl T."/>
            <person name="Merkel B.J."/>
            <person name="Hornburger P."/>
            <person name="Mueller R.-W."/>
            <person name="Bruemmer F."/>
            <person name="Labrenz M."/>
            <person name="Spormann A.M."/>
            <person name="Op den Camp H."/>
            <person name="Overmann J."/>
            <person name="Amann R."/>
            <person name="Jetten M.S.M."/>
            <person name="Mascher T."/>
            <person name="Medema M.H."/>
            <person name="Devos D.P."/>
            <person name="Kaster A.-K."/>
            <person name="Ovreas L."/>
            <person name="Rohde M."/>
            <person name="Galperin M.Y."/>
            <person name="Jogler C."/>
        </authorList>
    </citation>
    <scope>NUCLEOTIDE SEQUENCE [LARGE SCALE GENOMIC DNA]</scope>
    <source>
        <strain evidence="9 10">Q31a</strain>
    </source>
</reference>
<dbReference type="GO" id="GO:0070006">
    <property type="term" value="F:metalloaminopeptidase activity"/>
    <property type="evidence" value="ECO:0007669"/>
    <property type="project" value="UniProtKB-UniRule"/>
</dbReference>
<dbReference type="NCBIfam" id="TIGR00500">
    <property type="entry name" value="met_pdase_I"/>
    <property type="match status" value="1"/>
</dbReference>
<evidence type="ECO:0000256" key="6">
    <source>
        <dbReference type="HAMAP-Rule" id="MF_01974"/>
    </source>
</evidence>
<feature type="binding site" evidence="6">
    <location>
        <position position="102"/>
    </location>
    <ligand>
        <name>a divalent metal cation</name>
        <dbReference type="ChEBI" id="CHEBI:60240"/>
        <label>1</label>
    </ligand>
</feature>
<evidence type="ECO:0000256" key="3">
    <source>
        <dbReference type="ARBA" id="ARBA00022670"/>
    </source>
</evidence>
<dbReference type="PANTHER" id="PTHR43330:SF27">
    <property type="entry name" value="METHIONINE AMINOPEPTIDASE"/>
    <property type="match status" value="1"/>
</dbReference>
<dbReference type="EC" id="3.4.11.18" evidence="6 7"/>
<dbReference type="InterPro" id="IPR036005">
    <property type="entry name" value="Creatinase/aminopeptidase-like"/>
</dbReference>
<dbReference type="RefSeq" id="WP_231691069.1">
    <property type="nucleotide sequence ID" value="NZ_CP036298.1"/>
</dbReference>
<comment type="cofactor">
    <cofactor evidence="6">
        <name>Co(2+)</name>
        <dbReference type="ChEBI" id="CHEBI:48828"/>
    </cofactor>
    <cofactor evidence="6">
        <name>Zn(2+)</name>
        <dbReference type="ChEBI" id="CHEBI:29105"/>
    </cofactor>
    <cofactor evidence="6">
        <name>Mn(2+)</name>
        <dbReference type="ChEBI" id="CHEBI:29035"/>
    </cofactor>
    <cofactor evidence="6">
        <name>Fe(2+)</name>
        <dbReference type="ChEBI" id="CHEBI:29033"/>
    </cofactor>
    <text evidence="6">Binds 2 divalent metal cations per subunit. Has a high-affinity and a low affinity metal-binding site. The true nature of the physiological cofactor is under debate. The enzyme is active with cobalt, zinc, manganese or divalent iron ions. Most likely, methionine aminopeptidases function as mononuclear Fe(2+)-metalloproteases under physiological conditions, and the catalytically relevant metal-binding site has been assigned to the histidine-containing high-affinity site.</text>
</comment>
<gene>
    <name evidence="6 9" type="primary">map</name>
    <name evidence="9" type="ORF">Q31a_10390</name>
</gene>
<feature type="binding site" evidence="6">
    <location>
        <position position="242"/>
    </location>
    <ligand>
        <name>a divalent metal cation</name>
        <dbReference type="ChEBI" id="CHEBI:60240"/>
        <label>1</label>
    </ligand>
</feature>
<dbReference type="PROSITE" id="PS00680">
    <property type="entry name" value="MAP_1"/>
    <property type="match status" value="1"/>
</dbReference>
<keyword evidence="5 6" id="KW-0378">Hydrolase</keyword>
<feature type="binding site" evidence="6">
    <location>
        <position position="176"/>
    </location>
    <ligand>
        <name>a divalent metal cation</name>
        <dbReference type="ChEBI" id="CHEBI:60240"/>
        <label>2</label>
        <note>catalytic</note>
    </ligand>
</feature>
<dbReference type="EMBL" id="CP036298">
    <property type="protein sequence ID" value="QDV22753.1"/>
    <property type="molecule type" value="Genomic_DNA"/>
</dbReference>
<dbReference type="InterPro" id="IPR001714">
    <property type="entry name" value="Pept_M24_MAP"/>
</dbReference>
<keyword evidence="10" id="KW-1185">Reference proteome</keyword>
<dbReference type="GO" id="GO:0005829">
    <property type="term" value="C:cytosol"/>
    <property type="evidence" value="ECO:0007669"/>
    <property type="project" value="TreeGrafter"/>
</dbReference>
<dbReference type="KEGG" id="ahel:Q31a_10390"/>
<feature type="binding site" evidence="6">
    <location>
        <position position="113"/>
    </location>
    <ligand>
        <name>a divalent metal cation</name>
        <dbReference type="ChEBI" id="CHEBI:60240"/>
        <label>1</label>
    </ligand>
</feature>
<evidence type="ECO:0000256" key="1">
    <source>
        <dbReference type="ARBA" id="ARBA00002521"/>
    </source>
</evidence>
<evidence type="ECO:0000313" key="9">
    <source>
        <dbReference type="EMBL" id="QDV22753.1"/>
    </source>
</evidence>
<organism evidence="9 10">
    <name type="scientific">Aureliella helgolandensis</name>
    <dbReference type="NCBI Taxonomy" id="2527968"/>
    <lineage>
        <taxon>Bacteria</taxon>
        <taxon>Pseudomonadati</taxon>
        <taxon>Planctomycetota</taxon>
        <taxon>Planctomycetia</taxon>
        <taxon>Pirellulales</taxon>
        <taxon>Pirellulaceae</taxon>
        <taxon>Aureliella</taxon>
    </lineage>
</organism>
<dbReference type="Pfam" id="PF00557">
    <property type="entry name" value="Peptidase_M24"/>
    <property type="match status" value="1"/>
</dbReference>
<evidence type="ECO:0000256" key="2">
    <source>
        <dbReference type="ARBA" id="ARBA00022438"/>
    </source>
</evidence>
<comment type="catalytic activity">
    <reaction evidence="6 7">
        <text>Release of N-terminal amino acids, preferentially methionine, from peptides and arylamides.</text>
        <dbReference type="EC" id="3.4.11.18"/>
    </reaction>
</comment>
<evidence type="ECO:0000313" key="10">
    <source>
        <dbReference type="Proteomes" id="UP000318017"/>
    </source>
</evidence>
<keyword evidence="3 6" id="KW-0645">Protease</keyword>
<dbReference type="PRINTS" id="PR00599">
    <property type="entry name" value="MAPEPTIDASE"/>
</dbReference>
<comment type="subunit">
    <text evidence="6">Monomer.</text>
</comment>
<keyword evidence="2 6" id="KW-0031">Aminopeptidase</keyword>
<accession>A0A518G2B5</accession>
<feature type="domain" description="Peptidase M24" evidence="8">
    <location>
        <begin position="19"/>
        <end position="249"/>
    </location>
</feature>
<dbReference type="Proteomes" id="UP000318017">
    <property type="component" value="Chromosome"/>
</dbReference>
<dbReference type="GO" id="GO:0046872">
    <property type="term" value="F:metal ion binding"/>
    <property type="evidence" value="ECO:0007669"/>
    <property type="project" value="UniProtKB-UniRule"/>
</dbReference>
<feature type="binding site" evidence="6">
    <location>
        <position position="113"/>
    </location>
    <ligand>
        <name>a divalent metal cation</name>
        <dbReference type="ChEBI" id="CHEBI:60240"/>
        <label>2</label>
        <note>catalytic</note>
    </ligand>
</feature>
<protein>
    <recommendedName>
        <fullName evidence="6 7">Methionine aminopeptidase</fullName>
        <shortName evidence="6">MAP</shortName>
        <shortName evidence="6">MetAP</shortName>
        <ecNumber evidence="6 7">3.4.11.18</ecNumber>
    </recommendedName>
    <alternativeName>
        <fullName evidence="6">Peptidase M</fullName>
    </alternativeName>
</protein>
<feature type="binding site" evidence="6">
    <location>
        <position position="85"/>
    </location>
    <ligand>
        <name>substrate</name>
    </ligand>
</feature>
<comment type="function">
    <text evidence="1 6">Removes the N-terminal methionine from nascent proteins. The N-terminal methionine is often cleaved when the second residue in the primary sequence is small and uncharged (Met-Ala-, Cys, Gly, Pro, Ser, Thr, or Val). Requires deformylation of the N(alpha)-formylated initiator methionine before it can be hydrolyzed.</text>
</comment>
<dbReference type="Gene3D" id="3.90.230.10">
    <property type="entry name" value="Creatinase/methionine aminopeptidase superfamily"/>
    <property type="match status" value="1"/>
</dbReference>
<dbReference type="CDD" id="cd01086">
    <property type="entry name" value="MetAP1"/>
    <property type="match status" value="1"/>
</dbReference>
<dbReference type="InterPro" id="IPR000994">
    <property type="entry name" value="Pept_M24"/>
</dbReference>
<feature type="binding site" evidence="6">
    <location>
        <position position="242"/>
    </location>
    <ligand>
        <name>a divalent metal cation</name>
        <dbReference type="ChEBI" id="CHEBI:60240"/>
        <label>2</label>
        <note>catalytic</note>
    </ligand>
</feature>
<evidence type="ECO:0000256" key="7">
    <source>
        <dbReference type="RuleBase" id="RU003653"/>
    </source>
</evidence>
<dbReference type="PANTHER" id="PTHR43330">
    <property type="entry name" value="METHIONINE AMINOPEPTIDASE"/>
    <property type="match status" value="1"/>
</dbReference>
<feature type="binding site" evidence="6">
    <location>
        <position position="210"/>
    </location>
    <ligand>
        <name>a divalent metal cation</name>
        <dbReference type="ChEBI" id="CHEBI:60240"/>
        <label>2</label>
        <note>catalytic</note>
    </ligand>
</feature>
<evidence type="ECO:0000259" key="8">
    <source>
        <dbReference type="Pfam" id="PF00557"/>
    </source>
</evidence>
<dbReference type="HAMAP" id="MF_01974">
    <property type="entry name" value="MetAP_1"/>
    <property type="match status" value="1"/>
</dbReference>
<dbReference type="SUPFAM" id="SSF55920">
    <property type="entry name" value="Creatinase/aminopeptidase"/>
    <property type="match status" value="1"/>
</dbReference>
<dbReference type="AlphaFoldDB" id="A0A518G2B5"/>
<sequence>MLQQDKQTRKLLLGYEGREKMRAAGRFNAQLLDHVRDFVKPGITTAEIDQIIHQYTLDHGHVPATLGYLGFTKSCCTSMNDVICHGIPDATVLADGDIINIDITSIVDGWHGDQSETFIIGEGSAIARAVTQAAFDCLYLAIDALTPGCMVSEIGDTIVAEATQRGFTVVREYVGHGLGQMFHQPPNIPHFPDRKSRQQRLLPGMCFTVEPMINAGSRFAKLDKGDGWTVRTRDGQLSAQFEHSILMTEEGPEILTQTERGPQRGHQF</sequence>
<dbReference type="GO" id="GO:0004239">
    <property type="term" value="F:initiator methionyl aminopeptidase activity"/>
    <property type="evidence" value="ECO:0007669"/>
    <property type="project" value="UniProtKB-UniRule"/>
</dbReference>
<name>A0A518G2B5_9BACT</name>
<feature type="binding site" evidence="6">
    <location>
        <position position="183"/>
    </location>
    <ligand>
        <name>substrate</name>
    </ligand>
</feature>
<proteinExistence type="inferred from homology"/>
<dbReference type="GO" id="GO:0006508">
    <property type="term" value="P:proteolysis"/>
    <property type="evidence" value="ECO:0007669"/>
    <property type="project" value="UniProtKB-KW"/>
</dbReference>
<keyword evidence="4 6" id="KW-0479">Metal-binding</keyword>
<dbReference type="InterPro" id="IPR002467">
    <property type="entry name" value="Pept_M24A_MAP1"/>
</dbReference>